<dbReference type="PANTHER" id="PTHR48012:SF10">
    <property type="entry name" value="FI20177P1"/>
    <property type="match status" value="1"/>
</dbReference>
<evidence type="ECO:0000313" key="19">
    <source>
        <dbReference type="EMBL" id="KAF2669735.1"/>
    </source>
</evidence>
<dbReference type="CDD" id="cd06609">
    <property type="entry name" value="STKc_MST3_like"/>
    <property type="match status" value="1"/>
</dbReference>
<dbReference type="GO" id="GO:0005524">
    <property type="term" value="F:ATP binding"/>
    <property type="evidence" value="ECO:0007669"/>
    <property type="project" value="UniProtKB-UniRule"/>
</dbReference>
<dbReference type="InterPro" id="IPR011009">
    <property type="entry name" value="Kinase-like_dom_sf"/>
</dbReference>
<gene>
    <name evidence="19" type="ORF">BT63DRAFT_455719</name>
</gene>
<evidence type="ECO:0000256" key="16">
    <source>
        <dbReference type="PROSITE-ProRule" id="PRU10141"/>
    </source>
</evidence>
<evidence type="ECO:0000259" key="18">
    <source>
        <dbReference type="PROSITE" id="PS50011"/>
    </source>
</evidence>
<evidence type="ECO:0000256" key="3">
    <source>
        <dbReference type="ARBA" id="ARBA00008874"/>
    </source>
</evidence>
<feature type="binding site" evidence="16">
    <location>
        <position position="50"/>
    </location>
    <ligand>
        <name>ATP</name>
        <dbReference type="ChEBI" id="CHEBI:30616"/>
    </ligand>
</feature>
<evidence type="ECO:0000256" key="7">
    <source>
        <dbReference type="ARBA" id="ARBA00022553"/>
    </source>
</evidence>
<sequence length="766" mass="83308">MATILGGADSPTGVIDPETLYTKQNCIGGGSFGKVYKGVDKRTGQAVAIKVIDVENAEDEVDDIIQEISILSELNSPYVTKYHGSFLKGSDLWIVMEFCSGGSCADLMKPGLIPEDYITIIVRELLMGLEYLHGDKKLHRDIKAANILLGANGQVKLADFGVSGQLSQTMTKKNTFVGTPFWMAPEVIKQSGYDHKADIWSLGITALELANGEPPYSDIHPMKVLFLIPKNPAPALEGSFSSSFKDFVGQCLRKEPKERPTAKELLKHPFVKRAKKTTYLTELIERHERWHIRHGKDHEEEEEERPTPERKQAVNEDLWDFGTIKPMNGRAPGLKTLNDAAANARSGTTSPVEAAASPRKIVWSTGIENAPTPEGRRVPSGNTIRLKALPNPPPPLSPTRKQATASPLPSPTAAAKIPLPLSPEKRHEKPSRASSSLSRVAQGQSTPVQQLKFDPGPVLHPPSTPLSSQMQNMRLDSSTSTFNTNNTSTTSTSTANSSITDRTPYATLPPPFDINQTPRPSTGHQAPPPHSPLRAQQPLPTFSVNANHTGPRTPQQQQRAGLSVMPVQPSPEVLGGRNHGLPASPNPQRTNPYESHTPQSNQQLSNPHPLPPSPTRAPSSPTKQQQLLPPQQPQQPQLSRRDQVTALTSVVIPALDSALQRRTYALNNITRNHNPSTSTSTNSISHSTNPSNNSPNSPASLATLQEAHDKIRRLVAQVVRNMAEIDELDAAQPVSLLEGQAREGDVGGFLEGVLEEILVRVEAEDV</sequence>
<dbReference type="InterPro" id="IPR017441">
    <property type="entry name" value="Protein_kinase_ATP_BS"/>
</dbReference>
<dbReference type="InterPro" id="IPR050629">
    <property type="entry name" value="STE20/SPS1-PAK"/>
</dbReference>
<evidence type="ECO:0000256" key="14">
    <source>
        <dbReference type="ARBA" id="ARBA00047899"/>
    </source>
</evidence>
<dbReference type="SMART" id="SM00220">
    <property type="entry name" value="S_TKc"/>
    <property type="match status" value="1"/>
</dbReference>
<name>A0A6A6UBV6_9PEZI</name>
<protein>
    <recommendedName>
        <fullName evidence="4">non-specific serine/threonine protein kinase</fullName>
        <ecNumber evidence="4">2.7.11.1</ecNumber>
    </recommendedName>
</protein>
<keyword evidence="9" id="KW-0479">Metal-binding</keyword>
<evidence type="ECO:0000256" key="11">
    <source>
        <dbReference type="ARBA" id="ARBA00022777"/>
    </source>
</evidence>
<dbReference type="PANTHER" id="PTHR48012">
    <property type="entry name" value="STERILE20-LIKE KINASE, ISOFORM B-RELATED"/>
    <property type="match status" value="1"/>
</dbReference>
<feature type="compositionally biased region" description="Polar residues" evidence="17">
    <location>
        <begin position="465"/>
        <end position="476"/>
    </location>
</feature>
<evidence type="ECO:0000256" key="5">
    <source>
        <dbReference type="ARBA" id="ARBA00022490"/>
    </source>
</evidence>
<feature type="region of interest" description="Disordered" evidence="17">
    <location>
        <begin position="292"/>
        <end position="312"/>
    </location>
</feature>
<dbReference type="AlphaFoldDB" id="A0A6A6UBV6"/>
<evidence type="ECO:0000256" key="13">
    <source>
        <dbReference type="ARBA" id="ARBA00022842"/>
    </source>
</evidence>
<keyword evidence="12 16" id="KW-0067">ATP-binding</keyword>
<dbReference type="GO" id="GO:0005737">
    <property type="term" value="C:cytoplasm"/>
    <property type="evidence" value="ECO:0007669"/>
    <property type="project" value="UniProtKB-SubCell"/>
</dbReference>
<feature type="compositionally biased region" description="Low complexity" evidence="17">
    <location>
        <begin position="616"/>
        <end position="638"/>
    </location>
</feature>
<evidence type="ECO:0000256" key="2">
    <source>
        <dbReference type="ARBA" id="ARBA00004496"/>
    </source>
</evidence>
<keyword evidence="11 19" id="KW-0418">Kinase</keyword>
<evidence type="ECO:0000256" key="15">
    <source>
        <dbReference type="ARBA" id="ARBA00048679"/>
    </source>
</evidence>
<keyword evidence="8" id="KW-0808">Transferase</keyword>
<dbReference type="EMBL" id="MU004235">
    <property type="protein sequence ID" value="KAF2669735.1"/>
    <property type="molecule type" value="Genomic_DNA"/>
</dbReference>
<dbReference type="InterPro" id="IPR000719">
    <property type="entry name" value="Prot_kinase_dom"/>
</dbReference>
<evidence type="ECO:0000256" key="6">
    <source>
        <dbReference type="ARBA" id="ARBA00022527"/>
    </source>
</evidence>
<keyword evidence="20" id="KW-1185">Reference proteome</keyword>
<feature type="domain" description="Protein kinase" evidence="18">
    <location>
        <begin position="21"/>
        <end position="271"/>
    </location>
</feature>
<evidence type="ECO:0000256" key="9">
    <source>
        <dbReference type="ARBA" id="ARBA00022723"/>
    </source>
</evidence>
<dbReference type="Pfam" id="PF00069">
    <property type="entry name" value="Pkinase"/>
    <property type="match status" value="1"/>
</dbReference>
<evidence type="ECO:0000313" key="20">
    <source>
        <dbReference type="Proteomes" id="UP000799302"/>
    </source>
</evidence>
<keyword evidence="7" id="KW-0597">Phosphoprotein</keyword>
<dbReference type="FunFam" id="1.10.510.10:FF:000411">
    <property type="entry name" value="Probable Ste20-like kinase Don3"/>
    <property type="match status" value="1"/>
</dbReference>
<evidence type="ECO:0000256" key="1">
    <source>
        <dbReference type="ARBA" id="ARBA00001946"/>
    </source>
</evidence>
<keyword evidence="10 16" id="KW-0547">Nucleotide-binding</keyword>
<dbReference type="PROSITE" id="PS50011">
    <property type="entry name" value="PROTEIN_KINASE_DOM"/>
    <property type="match status" value="1"/>
</dbReference>
<organism evidence="19 20">
    <name type="scientific">Microthyrium microscopicum</name>
    <dbReference type="NCBI Taxonomy" id="703497"/>
    <lineage>
        <taxon>Eukaryota</taxon>
        <taxon>Fungi</taxon>
        <taxon>Dikarya</taxon>
        <taxon>Ascomycota</taxon>
        <taxon>Pezizomycotina</taxon>
        <taxon>Dothideomycetes</taxon>
        <taxon>Dothideomycetes incertae sedis</taxon>
        <taxon>Microthyriales</taxon>
        <taxon>Microthyriaceae</taxon>
        <taxon>Microthyrium</taxon>
    </lineage>
</organism>
<feature type="compositionally biased region" description="Low complexity" evidence="17">
    <location>
        <begin position="403"/>
        <end position="415"/>
    </location>
</feature>
<dbReference type="SUPFAM" id="SSF56112">
    <property type="entry name" value="Protein kinase-like (PK-like)"/>
    <property type="match status" value="1"/>
</dbReference>
<dbReference type="Gene3D" id="1.10.510.10">
    <property type="entry name" value="Transferase(Phosphotransferase) domain 1"/>
    <property type="match status" value="1"/>
</dbReference>
<comment type="catalytic activity">
    <reaction evidence="15">
        <text>L-seryl-[protein] + ATP = O-phospho-L-seryl-[protein] + ADP + H(+)</text>
        <dbReference type="Rhea" id="RHEA:17989"/>
        <dbReference type="Rhea" id="RHEA-COMP:9863"/>
        <dbReference type="Rhea" id="RHEA-COMP:11604"/>
        <dbReference type="ChEBI" id="CHEBI:15378"/>
        <dbReference type="ChEBI" id="CHEBI:29999"/>
        <dbReference type="ChEBI" id="CHEBI:30616"/>
        <dbReference type="ChEBI" id="CHEBI:83421"/>
        <dbReference type="ChEBI" id="CHEBI:456216"/>
        <dbReference type="EC" id="2.7.11.1"/>
    </reaction>
</comment>
<dbReference type="FunFam" id="3.30.200.20:FF:000488">
    <property type="entry name" value="Related to severin kinase"/>
    <property type="match status" value="1"/>
</dbReference>
<keyword evidence="13" id="KW-0460">Magnesium</keyword>
<dbReference type="Proteomes" id="UP000799302">
    <property type="component" value="Unassembled WGS sequence"/>
</dbReference>
<feature type="compositionally biased region" description="Low complexity" evidence="17">
    <location>
        <begin position="672"/>
        <end position="698"/>
    </location>
</feature>
<dbReference type="GO" id="GO:0004674">
    <property type="term" value="F:protein serine/threonine kinase activity"/>
    <property type="evidence" value="ECO:0007669"/>
    <property type="project" value="UniProtKB-KW"/>
</dbReference>
<dbReference type="OrthoDB" id="248923at2759"/>
<keyword evidence="6" id="KW-0723">Serine/threonine-protein kinase</keyword>
<evidence type="ECO:0000256" key="8">
    <source>
        <dbReference type="ARBA" id="ARBA00022679"/>
    </source>
</evidence>
<feature type="region of interest" description="Disordered" evidence="17">
    <location>
        <begin position="363"/>
        <end position="642"/>
    </location>
</feature>
<comment type="similarity">
    <text evidence="3">Belongs to the protein kinase superfamily. STE Ser/Thr protein kinase family. STE20 subfamily.</text>
</comment>
<comment type="catalytic activity">
    <reaction evidence="14">
        <text>L-threonyl-[protein] + ATP = O-phospho-L-threonyl-[protein] + ADP + H(+)</text>
        <dbReference type="Rhea" id="RHEA:46608"/>
        <dbReference type="Rhea" id="RHEA-COMP:11060"/>
        <dbReference type="Rhea" id="RHEA-COMP:11605"/>
        <dbReference type="ChEBI" id="CHEBI:15378"/>
        <dbReference type="ChEBI" id="CHEBI:30013"/>
        <dbReference type="ChEBI" id="CHEBI:30616"/>
        <dbReference type="ChEBI" id="CHEBI:61977"/>
        <dbReference type="ChEBI" id="CHEBI:456216"/>
        <dbReference type="EC" id="2.7.11.1"/>
    </reaction>
</comment>
<accession>A0A6A6UBV6</accession>
<evidence type="ECO:0000256" key="10">
    <source>
        <dbReference type="ARBA" id="ARBA00022741"/>
    </source>
</evidence>
<feature type="compositionally biased region" description="Polar residues" evidence="17">
    <location>
        <begin position="586"/>
        <end position="606"/>
    </location>
</feature>
<evidence type="ECO:0000256" key="17">
    <source>
        <dbReference type="SAM" id="MobiDB-lite"/>
    </source>
</evidence>
<feature type="compositionally biased region" description="Low complexity" evidence="17">
    <location>
        <begin position="477"/>
        <end position="498"/>
    </location>
</feature>
<feature type="region of interest" description="Disordered" evidence="17">
    <location>
        <begin position="668"/>
        <end position="700"/>
    </location>
</feature>
<evidence type="ECO:0000256" key="4">
    <source>
        <dbReference type="ARBA" id="ARBA00012513"/>
    </source>
</evidence>
<feature type="compositionally biased region" description="Polar residues" evidence="17">
    <location>
        <begin position="514"/>
        <end position="524"/>
    </location>
</feature>
<dbReference type="PROSITE" id="PS00107">
    <property type="entry name" value="PROTEIN_KINASE_ATP"/>
    <property type="match status" value="1"/>
</dbReference>
<comment type="cofactor">
    <cofactor evidence="1">
        <name>Mg(2+)</name>
        <dbReference type="ChEBI" id="CHEBI:18420"/>
    </cofactor>
</comment>
<reference evidence="19" key="1">
    <citation type="journal article" date="2020" name="Stud. Mycol.">
        <title>101 Dothideomycetes genomes: a test case for predicting lifestyles and emergence of pathogens.</title>
        <authorList>
            <person name="Haridas S."/>
            <person name="Albert R."/>
            <person name="Binder M."/>
            <person name="Bloem J."/>
            <person name="Labutti K."/>
            <person name="Salamov A."/>
            <person name="Andreopoulos B."/>
            <person name="Baker S."/>
            <person name="Barry K."/>
            <person name="Bills G."/>
            <person name="Bluhm B."/>
            <person name="Cannon C."/>
            <person name="Castanera R."/>
            <person name="Culley D."/>
            <person name="Daum C."/>
            <person name="Ezra D."/>
            <person name="Gonzalez J."/>
            <person name="Henrissat B."/>
            <person name="Kuo A."/>
            <person name="Liang C."/>
            <person name="Lipzen A."/>
            <person name="Lutzoni F."/>
            <person name="Magnuson J."/>
            <person name="Mondo S."/>
            <person name="Nolan M."/>
            <person name="Ohm R."/>
            <person name="Pangilinan J."/>
            <person name="Park H.-J."/>
            <person name="Ramirez L."/>
            <person name="Alfaro M."/>
            <person name="Sun H."/>
            <person name="Tritt A."/>
            <person name="Yoshinaga Y."/>
            <person name="Zwiers L.-H."/>
            <person name="Turgeon B."/>
            <person name="Goodwin S."/>
            <person name="Spatafora J."/>
            <person name="Crous P."/>
            <person name="Grigoriev I."/>
        </authorList>
    </citation>
    <scope>NUCLEOTIDE SEQUENCE</scope>
    <source>
        <strain evidence="19">CBS 115976</strain>
    </source>
</reference>
<dbReference type="GO" id="GO:0046872">
    <property type="term" value="F:metal ion binding"/>
    <property type="evidence" value="ECO:0007669"/>
    <property type="project" value="UniProtKB-KW"/>
</dbReference>
<feature type="compositionally biased region" description="Polar residues" evidence="17">
    <location>
        <begin position="432"/>
        <end position="449"/>
    </location>
</feature>
<dbReference type="EC" id="2.7.11.1" evidence="4"/>
<feature type="compositionally biased region" description="Polar residues" evidence="17">
    <location>
        <begin position="538"/>
        <end position="560"/>
    </location>
</feature>
<proteinExistence type="inferred from homology"/>
<keyword evidence="5" id="KW-0963">Cytoplasm</keyword>
<comment type="subcellular location">
    <subcellularLocation>
        <location evidence="2">Cytoplasm</location>
    </subcellularLocation>
</comment>
<dbReference type="Gene3D" id="3.30.200.20">
    <property type="entry name" value="Phosphorylase Kinase, domain 1"/>
    <property type="match status" value="1"/>
</dbReference>
<evidence type="ECO:0000256" key="12">
    <source>
        <dbReference type="ARBA" id="ARBA00022840"/>
    </source>
</evidence>